<accession>A0A2S6GP13</accession>
<dbReference type="OrthoDB" id="9785445at2"/>
<comment type="caution">
    <text evidence="2">The sequence shown here is derived from an EMBL/GenBank/DDBJ whole genome shotgun (WGS) entry which is preliminary data.</text>
</comment>
<proteinExistence type="predicted"/>
<dbReference type="AlphaFoldDB" id="A0A2S6GP13"/>
<keyword evidence="1" id="KW-1133">Transmembrane helix</keyword>
<reference evidence="2 3" key="1">
    <citation type="submission" date="2018-02" db="EMBL/GenBank/DDBJ databases">
        <title>Subsurface microbial communities from deep shales in Ohio and West Virginia, USA.</title>
        <authorList>
            <person name="Wrighton K."/>
        </authorList>
    </citation>
    <scope>NUCLEOTIDE SEQUENCE [LARGE SCALE GENOMIC DNA]</scope>
    <source>
        <strain evidence="2 3">OWC-G53F</strain>
    </source>
</reference>
<feature type="transmembrane region" description="Helical" evidence="1">
    <location>
        <begin position="9"/>
        <end position="29"/>
    </location>
</feature>
<keyword evidence="1" id="KW-0812">Transmembrane</keyword>
<evidence type="ECO:0000256" key="1">
    <source>
        <dbReference type="SAM" id="Phobius"/>
    </source>
</evidence>
<name>A0A2S6GP13_9GAMM</name>
<keyword evidence="3" id="KW-1185">Reference proteome</keyword>
<gene>
    <name evidence="2" type="ORF">B0F88_11575</name>
</gene>
<evidence type="ECO:0000313" key="3">
    <source>
        <dbReference type="Proteomes" id="UP000238071"/>
    </source>
</evidence>
<evidence type="ECO:0008006" key="4">
    <source>
        <dbReference type="Google" id="ProtNLM"/>
    </source>
</evidence>
<sequence>MQNQKNKNHILILVIFGMSIIPFLIAWGLKENPQLVNGRTNNGQLITPPLTTERKDLSGFDPFSTDNMSELPGHWLLVNIIPTGECNETCLEAMHKTKQLRLMLNKELTRTRRIVLLLKDVAPETAGKWWAGDDTLLRVKANDAVIKKIAEIRQGDIPDGMLLLMDPLGNLMMQYEPGFDPYSVKSDLMHLLRISQIG</sequence>
<protein>
    <recommendedName>
        <fullName evidence="4">Cytochrome oxidase Cu insertion factor (SCO1/SenC/PrrC family)</fullName>
    </recommendedName>
</protein>
<dbReference type="RefSeq" id="WP_104424960.1">
    <property type="nucleotide sequence ID" value="NZ_PTIY01000015.1"/>
</dbReference>
<dbReference type="EMBL" id="PTIY01000015">
    <property type="protein sequence ID" value="PPK66985.1"/>
    <property type="molecule type" value="Genomic_DNA"/>
</dbReference>
<organism evidence="2 3">
    <name type="scientific">Methylobacter tundripaludum</name>
    <dbReference type="NCBI Taxonomy" id="173365"/>
    <lineage>
        <taxon>Bacteria</taxon>
        <taxon>Pseudomonadati</taxon>
        <taxon>Pseudomonadota</taxon>
        <taxon>Gammaproteobacteria</taxon>
        <taxon>Methylococcales</taxon>
        <taxon>Methylococcaceae</taxon>
        <taxon>Methylobacter</taxon>
    </lineage>
</organism>
<evidence type="ECO:0000313" key="2">
    <source>
        <dbReference type="EMBL" id="PPK66985.1"/>
    </source>
</evidence>
<dbReference type="Proteomes" id="UP000238071">
    <property type="component" value="Unassembled WGS sequence"/>
</dbReference>
<keyword evidence="1" id="KW-0472">Membrane</keyword>